<protein>
    <submittedName>
        <fullName evidence="1">Uncharacterized protein</fullName>
    </submittedName>
</protein>
<gene>
    <name evidence="1" type="ORF">DPEC_G00356870</name>
</gene>
<comment type="caution">
    <text evidence="1">The sequence shown here is derived from an EMBL/GenBank/DDBJ whole genome shotgun (WGS) entry which is preliminary data.</text>
</comment>
<evidence type="ECO:0000313" key="2">
    <source>
        <dbReference type="Proteomes" id="UP001157502"/>
    </source>
</evidence>
<organism evidence="1 2">
    <name type="scientific">Dallia pectoralis</name>
    <name type="common">Alaska blackfish</name>
    <dbReference type="NCBI Taxonomy" id="75939"/>
    <lineage>
        <taxon>Eukaryota</taxon>
        <taxon>Metazoa</taxon>
        <taxon>Chordata</taxon>
        <taxon>Craniata</taxon>
        <taxon>Vertebrata</taxon>
        <taxon>Euteleostomi</taxon>
        <taxon>Actinopterygii</taxon>
        <taxon>Neopterygii</taxon>
        <taxon>Teleostei</taxon>
        <taxon>Protacanthopterygii</taxon>
        <taxon>Esociformes</taxon>
        <taxon>Umbridae</taxon>
        <taxon>Dallia</taxon>
    </lineage>
</organism>
<reference evidence="1" key="1">
    <citation type="submission" date="2021-05" db="EMBL/GenBank/DDBJ databases">
        <authorList>
            <person name="Pan Q."/>
            <person name="Jouanno E."/>
            <person name="Zahm M."/>
            <person name="Klopp C."/>
            <person name="Cabau C."/>
            <person name="Louis A."/>
            <person name="Berthelot C."/>
            <person name="Parey E."/>
            <person name="Roest Crollius H."/>
            <person name="Montfort J."/>
            <person name="Robinson-Rechavi M."/>
            <person name="Bouchez O."/>
            <person name="Lampietro C."/>
            <person name="Lopez Roques C."/>
            <person name="Donnadieu C."/>
            <person name="Postlethwait J."/>
            <person name="Bobe J."/>
            <person name="Dillon D."/>
            <person name="Chandos A."/>
            <person name="von Hippel F."/>
            <person name="Guiguen Y."/>
        </authorList>
    </citation>
    <scope>NUCLEOTIDE SEQUENCE</scope>
    <source>
        <strain evidence="1">YG-Jan2019</strain>
    </source>
</reference>
<keyword evidence="2" id="KW-1185">Reference proteome</keyword>
<proteinExistence type="predicted"/>
<evidence type="ECO:0000313" key="1">
    <source>
        <dbReference type="EMBL" id="KAJ7984641.1"/>
    </source>
</evidence>
<accession>A0ACC2EZX5</accession>
<name>A0ACC2EZX5_DALPE</name>
<dbReference type="Proteomes" id="UP001157502">
    <property type="component" value="Chromosome 37"/>
</dbReference>
<dbReference type="EMBL" id="CM055764">
    <property type="protein sequence ID" value="KAJ7984641.1"/>
    <property type="molecule type" value="Genomic_DNA"/>
</dbReference>
<sequence length="109" mass="11929">MYKHSPGINKPLKCQQRSVAVSLQILGPLRGHLPPTPSVIMSMPELVVGSGNQELLGQKDPTPWSATTLSLLEGRETREDRNSLIAKSFFDAPHTAEVAEADWALSEHD</sequence>